<evidence type="ECO:0000256" key="1">
    <source>
        <dbReference type="ARBA" id="ARBA00006270"/>
    </source>
</evidence>
<dbReference type="InterPro" id="IPR027417">
    <property type="entry name" value="P-loop_NTPase"/>
</dbReference>
<dbReference type="Gene3D" id="3.40.50.300">
    <property type="entry name" value="P-loop containing nucleotide triphosphate hydrolases"/>
    <property type="match status" value="2"/>
</dbReference>
<dbReference type="CDD" id="cd00882">
    <property type="entry name" value="Ras_like_GTPase"/>
    <property type="match status" value="1"/>
</dbReference>
<keyword evidence="3" id="KW-0342">GTP-binding</keyword>
<name>A0A6U6L743_9DINO</name>
<dbReference type="GO" id="GO:0005525">
    <property type="term" value="F:GTP binding"/>
    <property type="evidence" value="ECO:0007669"/>
    <property type="project" value="UniProtKB-KW"/>
</dbReference>
<dbReference type="InterPro" id="IPR001806">
    <property type="entry name" value="Small_GTPase"/>
</dbReference>
<organism evidence="5">
    <name type="scientific">Zooxanthella nutricula</name>
    <dbReference type="NCBI Taxonomy" id="1333877"/>
    <lineage>
        <taxon>Eukaryota</taxon>
        <taxon>Sar</taxon>
        <taxon>Alveolata</taxon>
        <taxon>Dinophyceae</taxon>
        <taxon>Peridiniales</taxon>
        <taxon>Peridiniales incertae sedis</taxon>
        <taxon>Zooxanthella</taxon>
    </lineage>
</organism>
<evidence type="ECO:0000313" key="5">
    <source>
        <dbReference type="EMBL" id="CAD9547129.1"/>
    </source>
</evidence>
<evidence type="ECO:0000256" key="4">
    <source>
        <dbReference type="SAM" id="MobiDB-lite"/>
    </source>
</evidence>
<sequence length="375" mass="41059">MDSGDAIQLFRITVLGATGCGKTSLINSFVNALCPARPPTTENVALYYRKFDQEEESYDMQSGTISTAVLEIEDTPGSDRAHEGSGNGPAAACVPAVQRGSRVRVVDDKHALVALFRDFRPQGKVRYKPGMDDMLGCTFVVKRFDKDIGVVSLPVPHDADGAAWDAGDAGSGLWDFPLDAVELDTSIAMPIDEYLQLDERPVQMADASLEKRRAFLEKVPRPFSAYQRPVGNWPDKTLTHHRMGFFLCFDLSDEEGASLLEIASVYKMLTEQLAKSQRHNKPIVFLVGCKEDKVDSGTRASQTAQAARRFAEREGIGMYSTSASRNSGVFEAFRDMATAIRMKRGLWNLCTRSRDGDDGDGGDGGAPDPEKCALQ</sequence>
<reference evidence="5" key="1">
    <citation type="submission" date="2021-01" db="EMBL/GenBank/DDBJ databases">
        <authorList>
            <person name="Corre E."/>
            <person name="Pelletier E."/>
            <person name="Niang G."/>
            <person name="Scheremetjew M."/>
            <person name="Finn R."/>
            <person name="Kale V."/>
            <person name="Holt S."/>
            <person name="Cochrane G."/>
            <person name="Meng A."/>
            <person name="Brown T."/>
            <person name="Cohen L."/>
        </authorList>
    </citation>
    <scope>NUCLEOTIDE SEQUENCE</scope>
    <source>
        <strain evidence="5">RCC3387</strain>
    </source>
</reference>
<dbReference type="GO" id="GO:0003924">
    <property type="term" value="F:GTPase activity"/>
    <property type="evidence" value="ECO:0007669"/>
    <property type="project" value="InterPro"/>
</dbReference>
<feature type="region of interest" description="Disordered" evidence="4">
    <location>
        <begin position="353"/>
        <end position="375"/>
    </location>
</feature>
<gene>
    <name evidence="5" type="ORF">BRAN1462_LOCUS17803</name>
</gene>
<dbReference type="PANTHER" id="PTHR47981">
    <property type="entry name" value="RAB FAMILY"/>
    <property type="match status" value="1"/>
</dbReference>
<dbReference type="Pfam" id="PF00071">
    <property type="entry name" value="Ras"/>
    <property type="match status" value="1"/>
</dbReference>
<proteinExistence type="inferred from homology"/>
<dbReference type="SUPFAM" id="SSF52540">
    <property type="entry name" value="P-loop containing nucleoside triphosphate hydrolases"/>
    <property type="match status" value="2"/>
</dbReference>
<accession>A0A6U6L743</accession>
<comment type="similarity">
    <text evidence="1">Belongs to the small GTPase superfamily. Rab family.</text>
</comment>
<dbReference type="EMBL" id="HBGW01027935">
    <property type="protein sequence ID" value="CAD9547129.1"/>
    <property type="molecule type" value="Transcribed_RNA"/>
</dbReference>
<keyword evidence="2" id="KW-0547">Nucleotide-binding</keyword>
<dbReference type="PANTHER" id="PTHR47981:SF20">
    <property type="entry name" value="RAS-RELATED PROTEIN RAB-7A"/>
    <property type="match status" value="1"/>
</dbReference>
<dbReference type="AlphaFoldDB" id="A0A6U6L743"/>
<protein>
    <submittedName>
        <fullName evidence="5">Uncharacterized protein</fullName>
    </submittedName>
</protein>
<evidence type="ECO:0000256" key="3">
    <source>
        <dbReference type="ARBA" id="ARBA00023134"/>
    </source>
</evidence>
<evidence type="ECO:0000256" key="2">
    <source>
        <dbReference type="ARBA" id="ARBA00022741"/>
    </source>
</evidence>